<dbReference type="Proteomes" id="UP000507470">
    <property type="component" value="Unassembled WGS sequence"/>
</dbReference>
<dbReference type="OrthoDB" id="6102108at2759"/>
<organism evidence="2 3">
    <name type="scientific">Mytilus coruscus</name>
    <name type="common">Sea mussel</name>
    <dbReference type="NCBI Taxonomy" id="42192"/>
    <lineage>
        <taxon>Eukaryota</taxon>
        <taxon>Metazoa</taxon>
        <taxon>Spiralia</taxon>
        <taxon>Lophotrochozoa</taxon>
        <taxon>Mollusca</taxon>
        <taxon>Bivalvia</taxon>
        <taxon>Autobranchia</taxon>
        <taxon>Pteriomorphia</taxon>
        <taxon>Mytilida</taxon>
        <taxon>Mytiloidea</taxon>
        <taxon>Mytilidae</taxon>
        <taxon>Mytilinae</taxon>
        <taxon>Mytilus</taxon>
    </lineage>
</organism>
<protein>
    <recommendedName>
        <fullName evidence="1">Farnesoic acid O-methyl transferase domain-containing protein</fullName>
    </recommendedName>
</protein>
<accession>A0A6J8DIG9</accession>
<keyword evidence="3" id="KW-1185">Reference proteome</keyword>
<dbReference type="InterPro" id="IPR022041">
    <property type="entry name" value="Methyltransf_FA"/>
</dbReference>
<feature type="domain" description="Farnesoic acid O-methyl transferase" evidence="1">
    <location>
        <begin position="8"/>
        <end position="136"/>
    </location>
</feature>
<evidence type="ECO:0000313" key="3">
    <source>
        <dbReference type="Proteomes" id="UP000507470"/>
    </source>
</evidence>
<gene>
    <name evidence="2" type="ORF">MCOR_41271</name>
</gene>
<proteinExistence type="predicted"/>
<sequence>MLYGIDVKSATSLKFEVKACKNVAVYASSSGIKDSSKPLYEIGIGAAHDTAVQIRRRNDASLKFGSSVTTVINIENVLDCNKYRPVSFSLEAGNIMIGSGNVVGEDTIGILTDPDPFNVKCLGVLTLDNVAGEFKILTNGKNATETATITKQILLYI</sequence>
<dbReference type="EMBL" id="CACVKT020007423">
    <property type="protein sequence ID" value="CAC5407835.1"/>
    <property type="molecule type" value="Genomic_DNA"/>
</dbReference>
<evidence type="ECO:0000313" key="2">
    <source>
        <dbReference type="EMBL" id="CAC5407835.1"/>
    </source>
</evidence>
<evidence type="ECO:0000259" key="1">
    <source>
        <dbReference type="Pfam" id="PF12248"/>
    </source>
</evidence>
<reference evidence="2 3" key="1">
    <citation type="submission" date="2020-06" db="EMBL/GenBank/DDBJ databases">
        <authorList>
            <person name="Li R."/>
            <person name="Bekaert M."/>
        </authorList>
    </citation>
    <scope>NUCLEOTIDE SEQUENCE [LARGE SCALE GENOMIC DNA]</scope>
    <source>
        <strain evidence="3">wild</strain>
    </source>
</reference>
<dbReference type="Pfam" id="PF12248">
    <property type="entry name" value="Methyltransf_FA"/>
    <property type="match status" value="1"/>
</dbReference>
<name>A0A6J8DIG9_MYTCO</name>
<dbReference type="AlphaFoldDB" id="A0A6J8DIG9"/>